<name>A0A174NYX2_PHOVU</name>
<evidence type="ECO:0000313" key="1">
    <source>
        <dbReference type="EMBL" id="RHH79275.1"/>
    </source>
</evidence>
<organism evidence="1 2">
    <name type="scientific">Phocaeicola vulgatus</name>
    <name type="common">Bacteroides vulgatus</name>
    <dbReference type="NCBI Taxonomy" id="821"/>
    <lineage>
        <taxon>Bacteria</taxon>
        <taxon>Pseudomonadati</taxon>
        <taxon>Bacteroidota</taxon>
        <taxon>Bacteroidia</taxon>
        <taxon>Bacteroidales</taxon>
        <taxon>Bacteroidaceae</taxon>
        <taxon>Phocaeicola</taxon>
    </lineage>
</organism>
<accession>A0A174NYX2</accession>
<protein>
    <submittedName>
        <fullName evidence="1">Uncharacterized protein</fullName>
    </submittedName>
</protein>
<proteinExistence type="predicted"/>
<dbReference type="Proteomes" id="UP000283713">
    <property type="component" value="Unassembled WGS sequence"/>
</dbReference>
<reference evidence="1 2" key="1">
    <citation type="submission" date="2018-08" db="EMBL/GenBank/DDBJ databases">
        <title>A genome reference for cultivated species of the human gut microbiota.</title>
        <authorList>
            <person name="Zou Y."/>
            <person name="Xue W."/>
            <person name="Luo G."/>
        </authorList>
    </citation>
    <scope>NUCLEOTIDE SEQUENCE [LARGE SCALE GENOMIC DNA]</scope>
    <source>
        <strain evidence="1 2">AM16-6</strain>
    </source>
</reference>
<dbReference type="RefSeq" id="WP_032952423.1">
    <property type="nucleotide sequence ID" value="NZ_CZAN01000022.1"/>
</dbReference>
<dbReference type="EMBL" id="QRKA01000011">
    <property type="protein sequence ID" value="RHH79275.1"/>
    <property type="molecule type" value="Genomic_DNA"/>
</dbReference>
<gene>
    <name evidence="1" type="ORF">DW193_09245</name>
</gene>
<evidence type="ECO:0000313" key="2">
    <source>
        <dbReference type="Proteomes" id="UP000283713"/>
    </source>
</evidence>
<sequence>MTNNIKLSARKTSFILAVSCILFSVIATYLYINHQIDLTRYTTPIILGTVVIIITCGGLQRVFYIFLTDECPQIFSDNQRNSIPDKVIPKPDMIIEECSEPTVEVSDIEMIEVSNATEVISMIELPEKTKNTDTTENKAVSSEIVTSITISEQHDDSKEIKVLEQQPTSEVKPEAFSYLQGFESRMEEIQKEELERKIMIINAIHEYTTYSTAKFLTKENLLILHENIDHLASGQSDLYKPIRSKMETPLTSPSLRHFVWNIGERLGISLSERANFIKTIFPNELKNATLGYLVKNLKDTIHSQIPIDSPKYDDFKFDYTLINKAQCEKKMN</sequence>
<dbReference type="AlphaFoldDB" id="A0A174NYX2"/>
<comment type="caution">
    <text evidence="1">The sequence shown here is derived from an EMBL/GenBank/DDBJ whole genome shotgun (WGS) entry which is preliminary data.</text>
</comment>